<dbReference type="Gene3D" id="1.10.287.4070">
    <property type="match status" value="1"/>
</dbReference>
<dbReference type="AlphaFoldDB" id="A0A2G2W5S5"/>
<protein>
    <recommendedName>
        <fullName evidence="6">Nop domain-containing protein</fullName>
    </recommendedName>
</protein>
<dbReference type="InterPro" id="IPR042239">
    <property type="entry name" value="Nop_C"/>
</dbReference>
<dbReference type="STRING" id="33114.A0A2G2W5S5"/>
<dbReference type="FunFam" id="1.10.287.4070:FF:000003">
    <property type="entry name" value="U4/U6 small nuclear ribonucleoprotein PRP31"/>
    <property type="match status" value="1"/>
</dbReference>
<dbReference type="InterPro" id="IPR027105">
    <property type="entry name" value="Prp31"/>
</dbReference>
<keyword evidence="4" id="KW-0694">RNA-binding</keyword>
<evidence type="ECO:0000256" key="2">
    <source>
        <dbReference type="ARBA" id="ARBA00022664"/>
    </source>
</evidence>
<comment type="similarity">
    <text evidence="1">Belongs to the PRP31 family.</text>
</comment>
<keyword evidence="2" id="KW-0507">mRNA processing</keyword>
<dbReference type="Pfam" id="PF09785">
    <property type="entry name" value="Prp31_C"/>
    <property type="match status" value="1"/>
</dbReference>
<sequence length="341" mass="37419">MLHNFICDKYRLKYPELESLVHHSIDYARVVKKIGNAMDMTLVDLQELLPSAIIMVVCVIASTTNGKPLPQDMLHKTMEACERALSLDSSKKKVVDFVESRMRFIAPNLSAVARSEVAAKLFATAGGLASLANIPSDNIQLLGAKKNANNLAGFAAGRFHHIGGCYIEQTEIIQSTLPSLRKQVYGLVADKSILASRMDSAGGDPTEQYGTSLGETILKKIENFERRRKIKKRYEITERMKLANKIKFGVAEESSLGDGLRVGYGMLGQADGIGKLRLSVVKKKFKSSSTSTRASSGLTSSLAFTPIQGIELSNPEQSKHVTRSHSTYFSETAIFSKINRT</sequence>
<evidence type="ECO:0000313" key="8">
    <source>
        <dbReference type="Proteomes" id="UP000224567"/>
    </source>
</evidence>
<accession>A0A2G2W5S5</accession>
<evidence type="ECO:0000256" key="5">
    <source>
        <dbReference type="ARBA" id="ARBA00023187"/>
    </source>
</evidence>
<gene>
    <name evidence="7" type="ORF">CQW23_19418</name>
</gene>
<dbReference type="PANTHER" id="PTHR13904:SF2">
    <property type="entry name" value="PRE-MRNA PROCESSING RIBONUCLEOPROTEIN, BINDING REGION_ NOSIC"/>
    <property type="match status" value="1"/>
</dbReference>
<reference evidence="8" key="2">
    <citation type="journal article" date="2017" name="J. Anim. Genet.">
        <title>Multiple reference genome sequences of hot pepper reveal the massive evolution of plant disease resistance genes by retroduplication.</title>
        <authorList>
            <person name="Kim S."/>
            <person name="Park J."/>
            <person name="Yeom S.-I."/>
            <person name="Kim Y.-M."/>
            <person name="Seo E."/>
            <person name="Kim K.-T."/>
            <person name="Kim M.-S."/>
            <person name="Lee J.M."/>
            <person name="Cheong K."/>
            <person name="Shin H.-S."/>
            <person name="Kim S.-B."/>
            <person name="Han K."/>
            <person name="Lee J."/>
            <person name="Park M."/>
            <person name="Lee H.-A."/>
            <person name="Lee H.-Y."/>
            <person name="Lee Y."/>
            <person name="Oh S."/>
            <person name="Lee J.H."/>
            <person name="Choi E."/>
            <person name="Choi E."/>
            <person name="Lee S.E."/>
            <person name="Jeon J."/>
            <person name="Kim H."/>
            <person name="Choi G."/>
            <person name="Song H."/>
            <person name="Lee J."/>
            <person name="Lee S.-C."/>
            <person name="Kwon J.-K."/>
            <person name="Lee H.-Y."/>
            <person name="Koo N."/>
            <person name="Hong Y."/>
            <person name="Kim R.W."/>
            <person name="Kang W.-H."/>
            <person name="Huh J.H."/>
            <person name="Kang B.-C."/>
            <person name="Yang T.-J."/>
            <person name="Lee Y.-H."/>
            <person name="Bennetzen J.L."/>
            <person name="Choi D."/>
        </authorList>
    </citation>
    <scope>NUCLEOTIDE SEQUENCE [LARGE SCALE GENOMIC DNA]</scope>
    <source>
        <strain evidence="8">cv. PBC81</strain>
    </source>
</reference>
<evidence type="ECO:0000313" key="7">
    <source>
        <dbReference type="EMBL" id="PHT40564.1"/>
    </source>
</evidence>
<evidence type="ECO:0000256" key="1">
    <source>
        <dbReference type="ARBA" id="ARBA00005572"/>
    </source>
</evidence>
<evidence type="ECO:0000259" key="6">
    <source>
        <dbReference type="PROSITE" id="PS51358"/>
    </source>
</evidence>
<dbReference type="OrthoDB" id="1303012at2759"/>
<dbReference type="InterPro" id="IPR002687">
    <property type="entry name" value="Nop_dom"/>
</dbReference>
<dbReference type="Proteomes" id="UP000224567">
    <property type="component" value="Unassembled WGS sequence"/>
</dbReference>
<dbReference type="GO" id="GO:0000244">
    <property type="term" value="P:spliceosomal tri-snRNP complex assembly"/>
    <property type="evidence" value="ECO:0007669"/>
    <property type="project" value="InterPro"/>
</dbReference>
<dbReference type="SUPFAM" id="SSF89124">
    <property type="entry name" value="Nop domain"/>
    <property type="match status" value="1"/>
</dbReference>
<dbReference type="SMART" id="SM00931">
    <property type="entry name" value="NOSIC"/>
    <property type="match status" value="1"/>
</dbReference>
<dbReference type="PROSITE" id="PS51358">
    <property type="entry name" value="NOP"/>
    <property type="match status" value="1"/>
</dbReference>
<keyword evidence="3" id="KW-0747">Spliceosome</keyword>
<dbReference type="EMBL" id="MLFT02000008">
    <property type="protein sequence ID" value="PHT40564.1"/>
    <property type="molecule type" value="Genomic_DNA"/>
</dbReference>
<dbReference type="GO" id="GO:0046540">
    <property type="term" value="C:U4/U6 x U5 tri-snRNP complex"/>
    <property type="evidence" value="ECO:0007669"/>
    <property type="project" value="InterPro"/>
</dbReference>
<dbReference type="InterPro" id="IPR012976">
    <property type="entry name" value="NOSIC"/>
</dbReference>
<dbReference type="Gene3D" id="1.10.246.90">
    <property type="entry name" value="Nop domain"/>
    <property type="match status" value="1"/>
</dbReference>
<keyword evidence="8" id="KW-1185">Reference proteome</keyword>
<evidence type="ECO:0000256" key="3">
    <source>
        <dbReference type="ARBA" id="ARBA00022728"/>
    </source>
</evidence>
<comment type="caution">
    <text evidence="7">The sequence shown here is derived from an EMBL/GenBank/DDBJ whole genome shotgun (WGS) entry which is preliminary data.</text>
</comment>
<reference evidence="7 8" key="1">
    <citation type="journal article" date="2017" name="Genome Biol.">
        <title>New reference genome sequences of hot pepper reveal the massive evolution of plant disease-resistance genes by retroduplication.</title>
        <authorList>
            <person name="Kim S."/>
            <person name="Park J."/>
            <person name="Yeom S.I."/>
            <person name="Kim Y.M."/>
            <person name="Seo E."/>
            <person name="Kim K.T."/>
            <person name="Kim M.S."/>
            <person name="Lee J.M."/>
            <person name="Cheong K."/>
            <person name="Shin H.S."/>
            <person name="Kim S.B."/>
            <person name="Han K."/>
            <person name="Lee J."/>
            <person name="Park M."/>
            <person name="Lee H.A."/>
            <person name="Lee H.Y."/>
            <person name="Lee Y."/>
            <person name="Oh S."/>
            <person name="Lee J.H."/>
            <person name="Choi E."/>
            <person name="Choi E."/>
            <person name="Lee S.E."/>
            <person name="Jeon J."/>
            <person name="Kim H."/>
            <person name="Choi G."/>
            <person name="Song H."/>
            <person name="Lee J."/>
            <person name="Lee S.C."/>
            <person name="Kwon J.K."/>
            <person name="Lee H.Y."/>
            <person name="Koo N."/>
            <person name="Hong Y."/>
            <person name="Kim R.W."/>
            <person name="Kang W.H."/>
            <person name="Huh J.H."/>
            <person name="Kang B.C."/>
            <person name="Yang T.J."/>
            <person name="Lee Y.H."/>
            <person name="Bennetzen J.L."/>
            <person name="Choi D."/>
        </authorList>
    </citation>
    <scope>NUCLEOTIDE SEQUENCE [LARGE SCALE GENOMIC DNA]</scope>
    <source>
        <strain evidence="8">cv. PBC81</strain>
    </source>
</reference>
<name>A0A2G2W5S5_CAPBA</name>
<dbReference type="GO" id="GO:0003723">
    <property type="term" value="F:RNA binding"/>
    <property type="evidence" value="ECO:0007669"/>
    <property type="project" value="UniProtKB-KW"/>
</dbReference>
<dbReference type="GO" id="GO:0005687">
    <property type="term" value="C:U4 snRNP"/>
    <property type="evidence" value="ECO:0007669"/>
    <property type="project" value="TreeGrafter"/>
</dbReference>
<dbReference type="InterPro" id="IPR036070">
    <property type="entry name" value="Nop_dom_sf"/>
</dbReference>
<organism evidence="7 8">
    <name type="scientific">Capsicum baccatum</name>
    <name type="common">Peruvian pepper</name>
    <dbReference type="NCBI Taxonomy" id="33114"/>
    <lineage>
        <taxon>Eukaryota</taxon>
        <taxon>Viridiplantae</taxon>
        <taxon>Streptophyta</taxon>
        <taxon>Embryophyta</taxon>
        <taxon>Tracheophyta</taxon>
        <taxon>Spermatophyta</taxon>
        <taxon>Magnoliopsida</taxon>
        <taxon>eudicotyledons</taxon>
        <taxon>Gunneridae</taxon>
        <taxon>Pentapetalae</taxon>
        <taxon>asterids</taxon>
        <taxon>lamiids</taxon>
        <taxon>Solanales</taxon>
        <taxon>Solanaceae</taxon>
        <taxon>Solanoideae</taxon>
        <taxon>Capsiceae</taxon>
        <taxon>Capsicum</taxon>
    </lineage>
</organism>
<evidence type="ECO:0000256" key="4">
    <source>
        <dbReference type="ARBA" id="ARBA00022884"/>
    </source>
</evidence>
<proteinExistence type="inferred from homology"/>
<feature type="domain" description="Nop" evidence="6">
    <location>
        <begin position="105"/>
        <end position="226"/>
    </location>
</feature>
<dbReference type="Pfam" id="PF01798">
    <property type="entry name" value="Nop"/>
    <property type="match status" value="1"/>
</dbReference>
<dbReference type="InterPro" id="IPR019175">
    <property type="entry name" value="Prp31_C"/>
</dbReference>
<keyword evidence="5" id="KW-0508">mRNA splicing</keyword>
<dbReference type="GO" id="GO:0071011">
    <property type="term" value="C:precatalytic spliceosome"/>
    <property type="evidence" value="ECO:0007669"/>
    <property type="project" value="TreeGrafter"/>
</dbReference>
<dbReference type="PANTHER" id="PTHR13904">
    <property type="entry name" value="PRE-MRNA SPLICING FACTOR PRP31"/>
    <property type="match status" value="1"/>
</dbReference>